<name>A0ABR0IDG8_9PEZI</name>
<dbReference type="GeneID" id="87961027"/>
<evidence type="ECO:0000313" key="2">
    <source>
        <dbReference type="Proteomes" id="UP001323617"/>
    </source>
</evidence>
<accession>A0ABR0IDG8</accession>
<organism evidence="1 2">
    <name type="scientific">Podospora pseudoanserina</name>
    <dbReference type="NCBI Taxonomy" id="2609844"/>
    <lineage>
        <taxon>Eukaryota</taxon>
        <taxon>Fungi</taxon>
        <taxon>Dikarya</taxon>
        <taxon>Ascomycota</taxon>
        <taxon>Pezizomycotina</taxon>
        <taxon>Sordariomycetes</taxon>
        <taxon>Sordariomycetidae</taxon>
        <taxon>Sordariales</taxon>
        <taxon>Podosporaceae</taxon>
        <taxon>Podospora</taxon>
    </lineage>
</organism>
<proteinExistence type="predicted"/>
<keyword evidence="2" id="KW-1185">Reference proteome</keyword>
<dbReference type="Proteomes" id="UP001323617">
    <property type="component" value="Unassembled WGS sequence"/>
</dbReference>
<dbReference type="RefSeq" id="XP_062801699.1">
    <property type="nucleotide sequence ID" value="XM_062940444.1"/>
</dbReference>
<gene>
    <name evidence="1" type="ORF">QC764_0053120</name>
</gene>
<reference evidence="1 2" key="1">
    <citation type="journal article" date="2023" name="bioRxiv">
        <title>High-quality genome assemblies of four members of thePodospora anserinaspecies complex.</title>
        <authorList>
            <person name="Ament-Velasquez S.L."/>
            <person name="Vogan A.A."/>
            <person name="Wallerman O."/>
            <person name="Hartmann F."/>
            <person name="Gautier V."/>
            <person name="Silar P."/>
            <person name="Giraud T."/>
            <person name="Johannesson H."/>
        </authorList>
    </citation>
    <scope>NUCLEOTIDE SEQUENCE [LARGE SCALE GENOMIC DNA]</scope>
    <source>
        <strain evidence="1 2">CBS 124.78</strain>
    </source>
</reference>
<evidence type="ECO:0000313" key="1">
    <source>
        <dbReference type="EMBL" id="KAK4678229.1"/>
    </source>
</evidence>
<comment type="caution">
    <text evidence="1">The sequence shown here is derived from an EMBL/GenBank/DDBJ whole genome shotgun (WGS) entry which is preliminary data.</text>
</comment>
<dbReference type="EMBL" id="JAFFHC010000003">
    <property type="protein sequence ID" value="KAK4678229.1"/>
    <property type="molecule type" value="Genomic_DNA"/>
</dbReference>
<protein>
    <submittedName>
        <fullName evidence="1">Uncharacterized protein</fullName>
    </submittedName>
</protein>
<sequence length="202" mass="21688">MHLSHCHRRQGLRRCGGYGAPAPAPTPITDEQAQELAGIEARLTDRSVQETCTVRQSDRANTWKDSGAAAFLTGYLKTQGQKNWLQRMDGNTTGSGNQEGVRDCRTQGHECKNPTLTLSLDNMHEALQDSTIQSSLQIGQMVWDFAYESLNFESGPDVGMILAIISSAFGIIGGLASPIRGVAGLFGTFGLTGARAAKVATF</sequence>